<keyword evidence="2" id="KW-0645">Protease</keyword>
<evidence type="ECO:0000313" key="8">
    <source>
        <dbReference type="EMBL" id="CAG7822174.1"/>
    </source>
</evidence>
<keyword evidence="3" id="KW-0378">Hydrolase</keyword>
<evidence type="ECO:0000256" key="4">
    <source>
        <dbReference type="ARBA" id="ARBA00022807"/>
    </source>
</evidence>
<accession>A0A8J2KS69</accession>
<dbReference type="Proteomes" id="UP000708208">
    <property type="component" value="Unassembled WGS sequence"/>
</dbReference>
<proteinExistence type="inferred from homology"/>
<protein>
    <recommendedName>
        <fullName evidence="7">Calpain catalytic domain-containing protein</fullName>
    </recommendedName>
</protein>
<keyword evidence="9" id="KW-1185">Reference proteome</keyword>
<evidence type="ECO:0000256" key="1">
    <source>
        <dbReference type="ARBA" id="ARBA00007623"/>
    </source>
</evidence>
<sequence>ISPSNVTQGSLGDCWFVSSISAVASKPELVRKLILTQEVDPAGVYILRLCKDGVWKTVIVDDLLPCDEFNCPVFAQVSQGIVEPDISL</sequence>
<keyword evidence="4" id="KW-0788">Thiol protease</keyword>
<feature type="domain" description="Calpain catalytic" evidence="7">
    <location>
        <begin position="1"/>
        <end position="80"/>
    </location>
</feature>
<feature type="non-terminal residue" evidence="8">
    <location>
        <position position="1"/>
    </location>
</feature>
<reference evidence="8" key="1">
    <citation type="submission" date="2021-06" db="EMBL/GenBank/DDBJ databases">
        <authorList>
            <person name="Hodson N. C."/>
            <person name="Mongue J. A."/>
            <person name="Jaron S. K."/>
        </authorList>
    </citation>
    <scope>NUCLEOTIDE SEQUENCE</scope>
</reference>
<dbReference type="PROSITE" id="PS50203">
    <property type="entry name" value="CALPAIN_CAT"/>
    <property type="match status" value="1"/>
</dbReference>
<comment type="caution">
    <text evidence="8">The sequence shown here is derived from an EMBL/GenBank/DDBJ whole genome shotgun (WGS) entry which is preliminary data.</text>
</comment>
<evidence type="ECO:0000256" key="5">
    <source>
        <dbReference type="PIRSR" id="PIRSR622684-1"/>
    </source>
</evidence>
<dbReference type="OrthoDB" id="6745900at2759"/>
<comment type="similarity">
    <text evidence="1">Belongs to the peptidase C2 family.</text>
</comment>
<dbReference type="GO" id="GO:0004198">
    <property type="term" value="F:calcium-dependent cysteine-type endopeptidase activity"/>
    <property type="evidence" value="ECO:0007669"/>
    <property type="project" value="InterPro"/>
</dbReference>
<dbReference type="EMBL" id="CAJVCH010525559">
    <property type="protein sequence ID" value="CAG7822174.1"/>
    <property type="molecule type" value="Genomic_DNA"/>
</dbReference>
<dbReference type="InterPro" id="IPR000169">
    <property type="entry name" value="Pept_cys_AS"/>
</dbReference>
<evidence type="ECO:0000256" key="2">
    <source>
        <dbReference type="ARBA" id="ARBA00022670"/>
    </source>
</evidence>
<dbReference type="InterPro" id="IPR022684">
    <property type="entry name" value="Calpain_cysteine_protease"/>
</dbReference>
<evidence type="ECO:0000256" key="6">
    <source>
        <dbReference type="PROSITE-ProRule" id="PRU00239"/>
    </source>
</evidence>
<dbReference type="PANTHER" id="PTHR10183">
    <property type="entry name" value="CALPAIN"/>
    <property type="match status" value="1"/>
</dbReference>
<evidence type="ECO:0000313" key="9">
    <source>
        <dbReference type="Proteomes" id="UP000708208"/>
    </source>
</evidence>
<dbReference type="PROSITE" id="PS00139">
    <property type="entry name" value="THIOL_PROTEASE_CYS"/>
    <property type="match status" value="1"/>
</dbReference>
<gene>
    <name evidence="8" type="ORF">AFUS01_LOCUS32458</name>
</gene>
<comment type="caution">
    <text evidence="6">Lacks conserved residue(s) required for the propagation of feature annotation.</text>
</comment>
<dbReference type="InterPro" id="IPR001300">
    <property type="entry name" value="Peptidase_C2_calpain_cat"/>
</dbReference>
<feature type="active site" evidence="5">
    <location>
        <position position="14"/>
    </location>
</feature>
<evidence type="ECO:0000259" key="7">
    <source>
        <dbReference type="PROSITE" id="PS50203"/>
    </source>
</evidence>
<dbReference type="GO" id="GO:0006508">
    <property type="term" value="P:proteolysis"/>
    <property type="evidence" value="ECO:0007669"/>
    <property type="project" value="UniProtKB-KW"/>
</dbReference>
<dbReference type="AlphaFoldDB" id="A0A8J2KS69"/>
<organism evidence="8 9">
    <name type="scientific">Allacma fusca</name>
    <dbReference type="NCBI Taxonomy" id="39272"/>
    <lineage>
        <taxon>Eukaryota</taxon>
        <taxon>Metazoa</taxon>
        <taxon>Ecdysozoa</taxon>
        <taxon>Arthropoda</taxon>
        <taxon>Hexapoda</taxon>
        <taxon>Collembola</taxon>
        <taxon>Symphypleona</taxon>
        <taxon>Sminthuridae</taxon>
        <taxon>Allacma</taxon>
    </lineage>
</organism>
<name>A0A8J2KS69_9HEXA</name>
<dbReference type="PANTHER" id="PTHR10183:SF379">
    <property type="entry name" value="CALPAIN-5"/>
    <property type="match status" value="1"/>
</dbReference>
<evidence type="ECO:0000256" key="3">
    <source>
        <dbReference type="ARBA" id="ARBA00022801"/>
    </source>
</evidence>
<dbReference type="Pfam" id="PF00648">
    <property type="entry name" value="Peptidase_C2"/>
    <property type="match status" value="1"/>
</dbReference>